<accession>A0ABV6P615</accession>
<evidence type="ECO:0000313" key="1">
    <source>
        <dbReference type="EMBL" id="MFC0568465.1"/>
    </source>
</evidence>
<protein>
    <recommendedName>
        <fullName evidence="3">DUF4157 domain-containing protein</fullName>
    </recommendedName>
</protein>
<sequence length="168" mass="18719">MPPSPHRVRTVATWANGTTLVGLAVAAATRTRRHRTAYGVFIAGDYRGPLPRQECFTVGSVIFTRQPADWLLHPDRAELLGHETRHVGQYARLGPLFWPVYWAACGWSYALTGDYGARNVLERRAGLTAGGYRDVPLRPWAARVGRSTSSIMELWRPRRGQGNTDPPP</sequence>
<comment type="caution">
    <text evidence="1">The sequence shown here is derived from an EMBL/GenBank/DDBJ whole genome shotgun (WGS) entry which is preliminary data.</text>
</comment>
<name>A0ABV6P615_9ACTN</name>
<reference evidence="1 2" key="1">
    <citation type="submission" date="2024-09" db="EMBL/GenBank/DDBJ databases">
        <authorList>
            <person name="Sun Q."/>
            <person name="Mori K."/>
        </authorList>
    </citation>
    <scope>NUCLEOTIDE SEQUENCE [LARGE SCALE GENOMIC DNA]</scope>
    <source>
        <strain evidence="1 2">TBRC 2205</strain>
    </source>
</reference>
<dbReference type="Proteomes" id="UP001589894">
    <property type="component" value="Unassembled WGS sequence"/>
</dbReference>
<gene>
    <name evidence="1" type="ORF">ACFFHU_30550</name>
</gene>
<evidence type="ECO:0000313" key="2">
    <source>
        <dbReference type="Proteomes" id="UP001589894"/>
    </source>
</evidence>
<dbReference type="RefSeq" id="WP_377343968.1">
    <property type="nucleotide sequence ID" value="NZ_JBHLUE010000034.1"/>
</dbReference>
<proteinExistence type="predicted"/>
<dbReference type="EMBL" id="JBHLUE010000034">
    <property type="protein sequence ID" value="MFC0568465.1"/>
    <property type="molecule type" value="Genomic_DNA"/>
</dbReference>
<organism evidence="1 2">
    <name type="scientific">Plantactinospora siamensis</name>
    <dbReference type="NCBI Taxonomy" id="555372"/>
    <lineage>
        <taxon>Bacteria</taxon>
        <taxon>Bacillati</taxon>
        <taxon>Actinomycetota</taxon>
        <taxon>Actinomycetes</taxon>
        <taxon>Micromonosporales</taxon>
        <taxon>Micromonosporaceae</taxon>
        <taxon>Plantactinospora</taxon>
    </lineage>
</organism>
<keyword evidence="2" id="KW-1185">Reference proteome</keyword>
<evidence type="ECO:0008006" key="3">
    <source>
        <dbReference type="Google" id="ProtNLM"/>
    </source>
</evidence>